<gene>
    <name evidence="1" type="ORF">TSPGSL018_26548</name>
</gene>
<proteinExistence type="predicted"/>
<reference evidence="1" key="1">
    <citation type="submission" date="2014-05" db="EMBL/GenBank/DDBJ databases">
        <title>The transcriptome of the halophilic microalga Tetraselmis sp. GSL018 isolated from the Great Salt Lake, Utah.</title>
        <authorList>
            <person name="Jinkerson R.E."/>
            <person name="D'Adamo S."/>
            <person name="Posewitz M.C."/>
        </authorList>
    </citation>
    <scope>NUCLEOTIDE SEQUENCE</scope>
    <source>
        <strain evidence="1">GSL018</strain>
    </source>
</reference>
<name>A0A061RU45_9CHLO</name>
<organism evidence="1">
    <name type="scientific">Tetraselmis sp. GSL018</name>
    <dbReference type="NCBI Taxonomy" id="582737"/>
    <lineage>
        <taxon>Eukaryota</taxon>
        <taxon>Viridiplantae</taxon>
        <taxon>Chlorophyta</taxon>
        <taxon>core chlorophytes</taxon>
        <taxon>Chlorodendrophyceae</taxon>
        <taxon>Chlorodendrales</taxon>
        <taxon>Chlorodendraceae</taxon>
        <taxon>Tetraselmis</taxon>
    </lineage>
</organism>
<protein>
    <submittedName>
        <fullName evidence="1">Uncharacterized protein</fullName>
    </submittedName>
</protein>
<dbReference type="AlphaFoldDB" id="A0A061RU45"/>
<sequence>MNDQDACDIVRGELDGNTAMPRVLPPAQLDVLARSSAETLVAKAMQ</sequence>
<accession>A0A061RU45</accession>
<evidence type="ECO:0000313" key="1">
    <source>
        <dbReference type="EMBL" id="JAC74220.1"/>
    </source>
</evidence>
<dbReference type="EMBL" id="GBEZ01011580">
    <property type="protein sequence ID" value="JAC74220.1"/>
    <property type="molecule type" value="Transcribed_RNA"/>
</dbReference>